<dbReference type="GO" id="GO:0016887">
    <property type="term" value="F:ATP hydrolysis activity"/>
    <property type="evidence" value="ECO:0007669"/>
    <property type="project" value="InterPro"/>
</dbReference>
<reference evidence="8 9" key="1">
    <citation type="submission" date="2020-03" db="EMBL/GenBank/DDBJ databases">
        <title>Genome sequence of Toxoplasma gondii RH-88 strain.</title>
        <authorList>
            <person name="Lorenzi H.A."/>
            <person name="Venepally P."/>
            <person name="Rozenberg A."/>
            <person name="Sibley D."/>
        </authorList>
    </citation>
    <scope>NUCLEOTIDE SEQUENCE [LARGE SCALE GENOMIC DNA]</scope>
    <source>
        <strain evidence="8 9">RH-88</strain>
    </source>
</reference>
<dbReference type="SUPFAM" id="SSF54849">
    <property type="entry name" value="GroEL-intermediate domain like"/>
    <property type="match status" value="1"/>
</dbReference>
<evidence type="ECO:0000256" key="7">
    <source>
        <dbReference type="RuleBase" id="RU004187"/>
    </source>
</evidence>
<dbReference type="Gene3D" id="3.30.260.10">
    <property type="entry name" value="TCP-1-like chaperonin intermediate domain"/>
    <property type="match status" value="1"/>
</dbReference>
<dbReference type="InterPro" id="IPR002194">
    <property type="entry name" value="Chaperonin_TCP-1_CS"/>
</dbReference>
<dbReference type="GO" id="GO:0005737">
    <property type="term" value="C:cytoplasm"/>
    <property type="evidence" value="ECO:0007669"/>
    <property type="project" value="UniProtKB-SubCell"/>
</dbReference>
<dbReference type="Gene3D" id="3.50.7.10">
    <property type="entry name" value="GroEL"/>
    <property type="match status" value="1"/>
</dbReference>
<keyword evidence="5 7" id="KW-0067">ATP-binding</keyword>
<dbReference type="GO" id="GO:0140662">
    <property type="term" value="F:ATP-dependent protein folding chaperone"/>
    <property type="evidence" value="ECO:0007669"/>
    <property type="project" value="InterPro"/>
</dbReference>
<evidence type="ECO:0000256" key="1">
    <source>
        <dbReference type="ARBA" id="ARBA00004496"/>
    </source>
</evidence>
<evidence type="ECO:0000256" key="3">
    <source>
        <dbReference type="ARBA" id="ARBA00022490"/>
    </source>
</evidence>
<dbReference type="InterPro" id="IPR012722">
    <property type="entry name" value="Chap_CCT_zeta"/>
</dbReference>
<dbReference type="VEuPathDB" id="ToxoDB:TGME49_318410"/>
<dbReference type="GO" id="GO:0005524">
    <property type="term" value="F:ATP binding"/>
    <property type="evidence" value="ECO:0007669"/>
    <property type="project" value="UniProtKB-KW"/>
</dbReference>
<accession>A0A7J6KEF1</accession>
<dbReference type="PRINTS" id="PR00304">
    <property type="entry name" value="TCOMPLEXTCP1"/>
</dbReference>
<organism evidence="8 9">
    <name type="scientific">Toxoplasma gondii</name>
    <dbReference type="NCBI Taxonomy" id="5811"/>
    <lineage>
        <taxon>Eukaryota</taxon>
        <taxon>Sar</taxon>
        <taxon>Alveolata</taxon>
        <taxon>Apicomplexa</taxon>
        <taxon>Conoidasida</taxon>
        <taxon>Coccidia</taxon>
        <taxon>Eucoccidiorida</taxon>
        <taxon>Eimeriorina</taxon>
        <taxon>Sarcocystidae</taxon>
        <taxon>Toxoplasma</taxon>
    </lineage>
</organism>
<keyword evidence="4 7" id="KW-0547">Nucleotide-binding</keyword>
<protein>
    <submittedName>
        <fullName evidence="8">Putative TCP-1 chaperonin</fullName>
    </submittedName>
</protein>
<dbReference type="PROSITE" id="PS00750">
    <property type="entry name" value="TCP1_1"/>
    <property type="match status" value="1"/>
</dbReference>
<dbReference type="SUPFAM" id="SSF52029">
    <property type="entry name" value="GroEL apical domain-like"/>
    <property type="match status" value="1"/>
</dbReference>
<dbReference type="Gene3D" id="1.10.560.10">
    <property type="entry name" value="GroEL-like equatorial domain"/>
    <property type="match status" value="1"/>
</dbReference>
<dbReference type="EMBL" id="JAAUHK010000189">
    <property type="protein sequence ID" value="KAF4644999.1"/>
    <property type="molecule type" value="Genomic_DNA"/>
</dbReference>
<evidence type="ECO:0000313" key="9">
    <source>
        <dbReference type="Proteomes" id="UP000557509"/>
    </source>
</evidence>
<proteinExistence type="inferred from homology"/>
<dbReference type="FunFam" id="1.10.560.10:FF:000058">
    <property type="entry name" value="T-complex protein 1 subunit zeta"/>
    <property type="match status" value="1"/>
</dbReference>
<evidence type="ECO:0000256" key="4">
    <source>
        <dbReference type="ARBA" id="ARBA00022741"/>
    </source>
</evidence>
<dbReference type="Proteomes" id="UP000557509">
    <property type="component" value="Unassembled WGS sequence"/>
</dbReference>
<gene>
    <name evidence="8" type="ORF">TGRH88_008150</name>
</gene>
<evidence type="ECO:0000256" key="2">
    <source>
        <dbReference type="ARBA" id="ARBA00008020"/>
    </source>
</evidence>
<dbReference type="InterPro" id="IPR027410">
    <property type="entry name" value="TCP-1-like_intermed_sf"/>
</dbReference>
<dbReference type="FunFam" id="3.30.260.10:FF:000017">
    <property type="entry name" value="T-complex protein 1 subunit zeta"/>
    <property type="match status" value="1"/>
</dbReference>
<dbReference type="SUPFAM" id="SSF48592">
    <property type="entry name" value="GroEL equatorial domain-like"/>
    <property type="match status" value="1"/>
</dbReference>
<dbReference type="GO" id="GO:0051082">
    <property type="term" value="F:unfolded protein binding"/>
    <property type="evidence" value="ECO:0007669"/>
    <property type="project" value="InterPro"/>
</dbReference>
<comment type="caution">
    <text evidence="8">The sequence shown here is derived from an EMBL/GenBank/DDBJ whole genome shotgun (WGS) entry which is preliminary data.</text>
</comment>
<dbReference type="CDD" id="cd03342">
    <property type="entry name" value="TCP1_zeta"/>
    <property type="match status" value="1"/>
</dbReference>
<dbReference type="InterPro" id="IPR017998">
    <property type="entry name" value="Chaperone_TCP-1"/>
</dbReference>
<evidence type="ECO:0000256" key="6">
    <source>
        <dbReference type="ARBA" id="ARBA00023186"/>
    </source>
</evidence>
<dbReference type="NCBIfam" id="TIGR02347">
    <property type="entry name" value="chap_CCT_zeta"/>
    <property type="match status" value="1"/>
</dbReference>
<keyword evidence="6 7" id="KW-0143">Chaperone</keyword>
<dbReference type="InterPro" id="IPR053374">
    <property type="entry name" value="TCP-1_chaperonin"/>
</dbReference>
<dbReference type="AlphaFoldDB" id="A0A7J6KEF1"/>
<evidence type="ECO:0000313" key="8">
    <source>
        <dbReference type="EMBL" id="KAF4644999.1"/>
    </source>
</evidence>
<comment type="similarity">
    <text evidence="2 7">Belongs to the TCP-1 chaperonin family.</text>
</comment>
<evidence type="ECO:0000256" key="5">
    <source>
        <dbReference type="ARBA" id="ARBA00022840"/>
    </source>
</evidence>
<dbReference type="PROSITE" id="PS00995">
    <property type="entry name" value="TCP1_3"/>
    <property type="match status" value="1"/>
</dbReference>
<dbReference type="PANTHER" id="PTHR11353">
    <property type="entry name" value="CHAPERONIN"/>
    <property type="match status" value="1"/>
</dbReference>
<sequence>MHSSVLCRKGGGRAAGFLGDLSGARRRASRVCVSPRPPLSLALPSSPLSLPAGFHTKRACSPDSRSALRPRLSSPASVVQASLPPRLLSAPRLEPHIKLLCTLQWSDARPPVPPRSPLPSLWCTYTMVSIVNAKADVLRSTAALAANCNAAKGLQEVVKSNFGPHGTLKMLVGGAGQIKITKDGCVLLHEMQIQHPTASMIARAATAQDESTGDGTTSSVLLIGELLRQSERLVFEGVHPRLLCRGFDKARSKCLEVLDQLKVPVALSPLPDRELLHSVARTSLRTKLTADLAEKLTPDVVEAVCVIAKPGEAALDLFMIEILHMRHGLASETKLVKGMVMDHGARHPDMPTHLRKCYILTCNVSLEYEKSEVNSGFFYSSAEEREKMVEAERRFTDEKVKKIIELKRAVCTPENGCTFVVLNQKGIDPPSLDLFAKDGILALRRVKRRNMERLSLCCGGNPVNSVDDLTEADLGFADQVYEQTLGEEKYTFVDGVKNPHSCCILIKGPNDHTIAQIKDALRDGLRAVKNVFDDRAVVPGAGAFEIAAYAALQDFKKEVPGKEKLAIEAFAQAMLSIPKTLAENSGIDAQESVLILVDEYEKRKRQPVGLNLTTGDALSPSVEGIWDNYRVKKQMLSIAPTLAQQLLLVDEVLKAGKSMSRGA</sequence>
<dbReference type="Pfam" id="PF00118">
    <property type="entry name" value="Cpn60_TCP1"/>
    <property type="match status" value="1"/>
</dbReference>
<dbReference type="InterPro" id="IPR002423">
    <property type="entry name" value="Cpn60/GroEL/TCP-1"/>
</dbReference>
<name>A0A7J6KEF1_TOXGO</name>
<keyword evidence="3" id="KW-0963">Cytoplasm</keyword>
<dbReference type="InterPro" id="IPR027409">
    <property type="entry name" value="GroEL-like_apical_dom_sf"/>
</dbReference>
<comment type="subcellular location">
    <subcellularLocation>
        <location evidence="1">Cytoplasm</location>
    </subcellularLocation>
</comment>
<dbReference type="NCBIfam" id="NF041083">
    <property type="entry name" value="thermosome_beta"/>
    <property type="match status" value="1"/>
</dbReference>
<keyword evidence="9" id="KW-1185">Reference proteome</keyword>
<dbReference type="InterPro" id="IPR027413">
    <property type="entry name" value="GROEL-like_equatorial_sf"/>
</dbReference>
<dbReference type="FunFam" id="3.50.7.10:FF:000004">
    <property type="entry name" value="T-complex protein 1 subunit zeta"/>
    <property type="match status" value="1"/>
</dbReference>